<proteinExistence type="predicted"/>
<organism evidence="1 2">
    <name type="scientific">Papaver nudicaule</name>
    <name type="common">Iceland poppy</name>
    <dbReference type="NCBI Taxonomy" id="74823"/>
    <lineage>
        <taxon>Eukaryota</taxon>
        <taxon>Viridiplantae</taxon>
        <taxon>Streptophyta</taxon>
        <taxon>Embryophyta</taxon>
        <taxon>Tracheophyta</taxon>
        <taxon>Spermatophyta</taxon>
        <taxon>Magnoliopsida</taxon>
        <taxon>Ranunculales</taxon>
        <taxon>Papaveraceae</taxon>
        <taxon>Papaveroideae</taxon>
        <taxon>Papaver</taxon>
    </lineage>
</organism>
<reference evidence="1" key="1">
    <citation type="submission" date="2022-03" db="EMBL/GenBank/DDBJ databases">
        <title>A functionally conserved STORR gene fusion in Papaver species that diverged 16.8 million years ago.</title>
        <authorList>
            <person name="Catania T."/>
        </authorList>
    </citation>
    <scope>NUCLEOTIDE SEQUENCE</scope>
    <source>
        <strain evidence="1">S-191538</strain>
    </source>
</reference>
<sequence length="164" mass="19096">MYHRNEMPSEFPFKIEDKPGEQTVTLTREYRDDYIKVIVHMPQHSSSVDGVNKEEKSVDESDSVSSVLQSCIRLVVTSTNFRGTTLEYGVIAYQEEFLIDSFCVKYANAPDEDNIYYKGPDYAKLDSDFQREFKRRLKIRGIIPSTAGNQKYKLYQQKLAFYLC</sequence>
<dbReference type="EMBL" id="JAJJMA010279617">
    <property type="protein sequence ID" value="MCL7046296.1"/>
    <property type="molecule type" value="Genomic_DNA"/>
</dbReference>
<evidence type="ECO:0000313" key="1">
    <source>
        <dbReference type="EMBL" id="MCL7046296.1"/>
    </source>
</evidence>
<comment type="caution">
    <text evidence="1">The sequence shown here is derived from an EMBL/GenBank/DDBJ whole genome shotgun (WGS) entry which is preliminary data.</text>
</comment>
<accession>A0AA41VRR9</accession>
<keyword evidence="2" id="KW-1185">Reference proteome</keyword>
<gene>
    <name evidence="1" type="ORF">MKW94_015725</name>
</gene>
<feature type="non-terminal residue" evidence="1">
    <location>
        <position position="1"/>
    </location>
</feature>
<evidence type="ECO:0000313" key="2">
    <source>
        <dbReference type="Proteomes" id="UP001177140"/>
    </source>
</evidence>
<dbReference type="Gene3D" id="3.10.280.10">
    <property type="entry name" value="Mitochondrial glycoprotein"/>
    <property type="match status" value="1"/>
</dbReference>
<name>A0AA41VRR9_PAPNU</name>
<protein>
    <submittedName>
        <fullName evidence="1">Uncharacterized protein</fullName>
    </submittedName>
</protein>
<dbReference type="Proteomes" id="UP001177140">
    <property type="component" value="Unassembled WGS sequence"/>
</dbReference>
<dbReference type="InterPro" id="IPR003428">
    <property type="entry name" value="MAM33"/>
</dbReference>
<dbReference type="GO" id="GO:0005759">
    <property type="term" value="C:mitochondrial matrix"/>
    <property type="evidence" value="ECO:0007669"/>
    <property type="project" value="InterPro"/>
</dbReference>
<dbReference type="InterPro" id="IPR036561">
    <property type="entry name" value="MAM33_sf"/>
</dbReference>
<dbReference type="PANTHER" id="PTHR10826">
    <property type="entry name" value="COMPLEMENT COMPONENT 1"/>
    <property type="match status" value="1"/>
</dbReference>
<dbReference type="PANTHER" id="PTHR10826:SF41">
    <property type="entry name" value="MITOCHONDRIAL GLYCOPROTEIN FAMILY PROTEIN"/>
    <property type="match status" value="1"/>
</dbReference>
<dbReference type="Pfam" id="PF02330">
    <property type="entry name" value="MAM33"/>
    <property type="match status" value="1"/>
</dbReference>
<dbReference type="SUPFAM" id="SSF54529">
    <property type="entry name" value="Mitochondrial glycoprotein MAM33-like"/>
    <property type="match status" value="1"/>
</dbReference>
<dbReference type="AlphaFoldDB" id="A0AA41VRR9"/>